<dbReference type="PANTHER" id="PTHR30580:SF0">
    <property type="entry name" value="PRIMOSOMAL PROTEIN N"/>
    <property type="match status" value="1"/>
</dbReference>
<comment type="catalytic activity">
    <reaction evidence="12">
        <text>Couples ATP hydrolysis with the unwinding of duplex DNA by translocating in the 3'-5' direction.</text>
        <dbReference type="EC" id="5.6.2.4"/>
    </reaction>
</comment>
<dbReference type="SMART" id="SM00487">
    <property type="entry name" value="DEXDc"/>
    <property type="match status" value="1"/>
</dbReference>
<dbReference type="GO" id="GO:0003677">
    <property type="term" value="F:DNA binding"/>
    <property type="evidence" value="ECO:0007669"/>
    <property type="project" value="UniProtKB-UniRule"/>
</dbReference>
<evidence type="ECO:0000256" key="2">
    <source>
        <dbReference type="ARBA" id="ARBA00022705"/>
    </source>
</evidence>
<comment type="caution">
    <text evidence="15">The sequence shown here is derived from an EMBL/GenBank/DDBJ whole genome shotgun (WGS) entry which is preliminary data.</text>
</comment>
<dbReference type="PROSITE" id="PS51192">
    <property type="entry name" value="HELICASE_ATP_BIND_1"/>
    <property type="match status" value="1"/>
</dbReference>
<dbReference type="GO" id="GO:0006302">
    <property type="term" value="P:double-strand break repair"/>
    <property type="evidence" value="ECO:0007669"/>
    <property type="project" value="InterPro"/>
</dbReference>
<keyword evidence="8 12" id="KW-0067">ATP-binding</keyword>
<evidence type="ECO:0000313" key="15">
    <source>
        <dbReference type="EMBL" id="OGE79254.1"/>
    </source>
</evidence>
<dbReference type="NCBIfam" id="TIGR00595">
    <property type="entry name" value="priA"/>
    <property type="match status" value="1"/>
</dbReference>
<dbReference type="PANTHER" id="PTHR30580">
    <property type="entry name" value="PRIMOSOMAL PROTEIN N"/>
    <property type="match status" value="1"/>
</dbReference>
<comment type="catalytic activity">
    <reaction evidence="11 12">
        <text>ATP + H2O = ADP + phosphate + H(+)</text>
        <dbReference type="Rhea" id="RHEA:13065"/>
        <dbReference type="ChEBI" id="CHEBI:15377"/>
        <dbReference type="ChEBI" id="CHEBI:15378"/>
        <dbReference type="ChEBI" id="CHEBI:30616"/>
        <dbReference type="ChEBI" id="CHEBI:43474"/>
        <dbReference type="ChEBI" id="CHEBI:456216"/>
        <dbReference type="EC" id="5.6.2.4"/>
    </reaction>
</comment>
<feature type="domain" description="Helicase ATP-binding" evidence="13">
    <location>
        <begin position="147"/>
        <end position="315"/>
    </location>
</feature>
<keyword evidence="9 12" id="KW-0238">DNA-binding</keyword>
<accession>A0A1F5NP02</accession>
<dbReference type="Pfam" id="PF18074">
    <property type="entry name" value="PriA_C"/>
    <property type="match status" value="1"/>
</dbReference>
<dbReference type="PROSITE" id="PS51194">
    <property type="entry name" value="HELICASE_CTER"/>
    <property type="match status" value="1"/>
</dbReference>
<dbReference type="EMBL" id="MFEK01000006">
    <property type="protein sequence ID" value="OGE79254.1"/>
    <property type="molecule type" value="Genomic_DNA"/>
</dbReference>
<keyword evidence="5 12" id="KW-0378">Hydrolase</keyword>
<evidence type="ECO:0000256" key="6">
    <source>
        <dbReference type="ARBA" id="ARBA00022806"/>
    </source>
</evidence>
<feature type="binding site" evidence="12">
    <location>
        <position position="418"/>
    </location>
    <ligand>
        <name>Zn(2+)</name>
        <dbReference type="ChEBI" id="CHEBI:29105"/>
        <label>2</label>
    </ligand>
</feature>
<keyword evidence="6 12" id="KW-0347">Helicase</keyword>
<dbReference type="SUPFAM" id="SSF52540">
    <property type="entry name" value="P-loop containing nucleoside triphosphate hydrolases"/>
    <property type="match status" value="2"/>
</dbReference>
<dbReference type="InterPro" id="IPR042115">
    <property type="entry name" value="PriA_3primeBD_sf"/>
</dbReference>
<dbReference type="InterPro" id="IPR011545">
    <property type="entry name" value="DEAD/DEAH_box_helicase_dom"/>
</dbReference>
<dbReference type="GO" id="GO:0006270">
    <property type="term" value="P:DNA replication initiation"/>
    <property type="evidence" value="ECO:0007669"/>
    <property type="project" value="TreeGrafter"/>
</dbReference>
<reference evidence="15 16" key="1">
    <citation type="journal article" date="2016" name="Nat. Commun.">
        <title>Thousands of microbial genomes shed light on interconnected biogeochemical processes in an aquifer system.</title>
        <authorList>
            <person name="Anantharaman K."/>
            <person name="Brown C.T."/>
            <person name="Hug L.A."/>
            <person name="Sharon I."/>
            <person name="Castelle C.J."/>
            <person name="Probst A.J."/>
            <person name="Thomas B.C."/>
            <person name="Singh A."/>
            <person name="Wilkins M.J."/>
            <person name="Karaoz U."/>
            <person name="Brodie E.L."/>
            <person name="Williams K.H."/>
            <person name="Hubbard S.S."/>
            <person name="Banfield J.F."/>
        </authorList>
    </citation>
    <scope>NUCLEOTIDE SEQUENCE [LARGE SCALE GENOMIC DNA]</scope>
</reference>
<dbReference type="GO" id="GO:0016887">
    <property type="term" value="F:ATP hydrolysis activity"/>
    <property type="evidence" value="ECO:0007669"/>
    <property type="project" value="RHEA"/>
</dbReference>
<dbReference type="Gene3D" id="3.40.1440.60">
    <property type="entry name" value="PriA, 3(prime) DNA-binding domain"/>
    <property type="match status" value="1"/>
</dbReference>
<dbReference type="GO" id="GO:0006269">
    <property type="term" value="P:DNA replication, synthesis of primer"/>
    <property type="evidence" value="ECO:0007669"/>
    <property type="project" value="UniProtKB-KW"/>
</dbReference>
<dbReference type="InterPro" id="IPR027417">
    <property type="entry name" value="P-loop_NTPase"/>
</dbReference>
<protein>
    <recommendedName>
        <fullName evidence="12">Replication restart protein PriA</fullName>
    </recommendedName>
    <alternativeName>
        <fullName evidence="12">ATP-dependent DNA helicase PriA</fullName>
        <ecNumber evidence="12">5.6.2.4</ecNumber>
    </alternativeName>
    <alternativeName>
        <fullName evidence="12">DNA 3'-5' helicase PriA</fullName>
    </alternativeName>
</protein>
<dbReference type="Pfam" id="PF00270">
    <property type="entry name" value="DEAD"/>
    <property type="match status" value="1"/>
</dbReference>
<sequence>MSNFKRVINIIPLTSVNLGSTQIFTYLVPLNLHDHLRPGQLVRVPFGGRRLILGLVSSVEMHRLPKEAKGLKEVTELIGATPVLTEKHIALANWIAKYYVTPLGLVVKAMLPKFVKKNKDPQITGYEKFNPDYILTDYQKNAVSEITRALGSPSTILLHGITGSGKTEVYMQVIERVLFAGKQVIILVPEISLTTQAIERFARRFGIERIALLHSKLRDSERLFMWQKIWENEKQIIIGPRSAVFAPVQDLGLIIMDEEHDPSFKQYDQHPKYHAREVAGKLSELWICPLILGDATPSITSYFNVASNIDQASMSRGETGGKSILLTLPHRIMADVGLPKVRVVDMRKELAAKNFSIFSEALKAEMIMKLKQNKQIILFLNRRGSATFIMCRDCAYVSTCEHCQVPLVYHLTTQSLVCHHCARNYDIPTACPACGGARIKYFGIGTEAVEEGLKKFLKEELKDKELPLIVRMDRDSTAVAGAHKQIYDDWTAGRTRILIGTQMISKGWDVSRVGLVGIITADTILHLPDYRSNERTFQMLTQVAGRAGRGSDPGVVVLQTYNPENFAIQAAKLHDYQGFFAREIEVRKKFGYPPFTRLIKLVFSHPDREKALALSERAVNLLRQEGSPGIEIIGPIPSFIMRLRGRFRFQVILKSVANVDFDFYPLLAKLADADIDIDPESLL</sequence>
<evidence type="ECO:0000256" key="10">
    <source>
        <dbReference type="ARBA" id="ARBA00023235"/>
    </source>
</evidence>
<evidence type="ECO:0000256" key="9">
    <source>
        <dbReference type="ARBA" id="ARBA00023125"/>
    </source>
</evidence>
<feature type="binding site" evidence="12">
    <location>
        <position position="394"/>
    </location>
    <ligand>
        <name>Zn(2+)</name>
        <dbReference type="ChEBI" id="CHEBI:29105"/>
        <label>1</label>
    </ligand>
</feature>
<keyword evidence="3 12" id="KW-0479">Metal-binding</keyword>
<feature type="domain" description="Helicase C-terminal" evidence="14">
    <location>
        <begin position="426"/>
        <end position="587"/>
    </location>
</feature>
<dbReference type="STRING" id="1817824.A2751_04660"/>
<feature type="binding site" evidence="12">
    <location>
        <position position="403"/>
    </location>
    <ligand>
        <name>Zn(2+)</name>
        <dbReference type="ChEBI" id="CHEBI:29105"/>
        <label>2</label>
    </ligand>
</feature>
<dbReference type="AlphaFoldDB" id="A0A1F5NP02"/>
<dbReference type="GO" id="GO:0008270">
    <property type="term" value="F:zinc ion binding"/>
    <property type="evidence" value="ECO:0007669"/>
    <property type="project" value="UniProtKB-UniRule"/>
</dbReference>
<dbReference type="HAMAP" id="MF_00983">
    <property type="entry name" value="PriA"/>
    <property type="match status" value="1"/>
</dbReference>
<feature type="binding site" evidence="12">
    <location>
        <position position="421"/>
    </location>
    <ligand>
        <name>Zn(2+)</name>
        <dbReference type="ChEBI" id="CHEBI:29105"/>
        <label>2</label>
    </ligand>
</feature>
<dbReference type="FunFam" id="3.40.50.300:FF:000489">
    <property type="entry name" value="Primosome assembly protein PriA"/>
    <property type="match status" value="1"/>
</dbReference>
<evidence type="ECO:0000256" key="11">
    <source>
        <dbReference type="ARBA" id="ARBA00048988"/>
    </source>
</evidence>
<evidence type="ECO:0000256" key="7">
    <source>
        <dbReference type="ARBA" id="ARBA00022833"/>
    </source>
</evidence>
<dbReference type="InterPro" id="IPR041236">
    <property type="entry name" value="PriA_C"/>
</dbReference>
<evidence type="ECO:0000256" key="3">
    <source>
        <dbReference type="ARBA" id="ARBA00022723"/>
    </source>
</evidence>
<dbReference type="InterPro" id="IPR041222">
    <property type="entry name" value="PriA_3primeBD"/>
</dbReference>
<proteinExistence type="inferred from homology"/>
<dbReference type="GO" id="GO:0043138">
    <property type="term" value="F:3'-5' DNA helicase activity"/>
    <property type="evidence" value="ECO:0007669"/>
    <property type="project" value="UniProtKB-EC"/>
</dbReference>
<dbReference type="Proteomes" id="UP000176864">
    <property type="component" value="Unassembled WGS sequence"/>
</dbReference>
<feature type="binding site" evidence="12">
    <location>
        <position position="431"/>
    </location>
    <ligand>
        <name>Zn(2+)</name>
        <dbReference type="ChEBI" id="CHEBI:29105"/>
        <label>1</label>
    </ligand>
</feature>
<evidence type="ECO:0000256" key="8">
    <source>
        <dbReference type="ARBA" id="ARBA00022840"/>
    </source>
</evidence>
<dbReference type="InterPro" id="IPR005259">
    <property type="entry name" value="PriA"/>
</dbReference>
<dbReference type="SMART" id="SM00490">
    <property type="entry name" value="HELICc"/>
    <property type="match status" value="1"/>
</dbReference>
<dbReference type="Gene3D" id="3.40.50.300">
    <property type="entry name" value="P-loop containing nucleotide triphosphate hydrolases"/>
    <property type="match status" value="2"/>
</dbReference>
<feature type="binding site" evidence="12">
    <location>
        <position position="400"/>
    </location>
    <ligand>
        <name>Zn(2+)</name>
        <dbReference type="ChEBI" id="CHEBI:29105"/>
        <label>2</label>
    </ligand>
</feature>
<comment type="cofactor">
    <cofactor evidence="12">
        <name>Zn(2+)</name>
        <dbReference type="ChEBI" id="CHEBI:29105"/>
    </cofactor>
    <text evidence="12">Binds 2 zinc ions per subunit.</text>
</comment>
<dbReference type="InterPro" id="IPR040498">
    <property type="entry name" value="PriA_CRR"/>
</dbReference>
<comment type="similarity">
    <text evidence="12">Belongs to the helicase family. PriA subfamily.</text>
</comment>
<comment type="function">
    <text evidence="12">Initiates the restart of stalled replication forks, which reloads the replicative helicase on sites other than the origin of replication. Recognizes and binds to abandoned replication forks and remodels them to uncover a helicase loading site. Promotes assembly of the primosome at these replication forks.</text>
</comment>
<evidence type="ECO:0000256" key="5">
    <source>
        <dbReference type="ARBA" id="ARBA00022801"/>
    </source>
</evidence>
<keyword evidence="1 12" id="KW-0639">Primosome</keyword>
<evidence type="ECO:0000259" key="14">
    <source>
        <dbReference type="PROSITE" id="PS51194"/>
    </source>
</evidence>
<evidence type="ECO:0000313" key="16">
    <source>
        <dbReference type="Proteomes" id="UP000176864"/>
    </source>
</evidence>
<evidence type="ECO:0000256" key="1">
    <source>
        <dbReference type="ARBA" id="ARBA00022515"/>
    </source>
</evidence>
<name>A0A1F5NP02_9BACT</name>
<dbReference type="CDD" id="cd18804">
    <property type="entry name" value="SF2_C_priA"/>
    <property type="match status" value="1"/>
</dbReference>
<dbReference type="GO" id="GO:0005524">
    <property type="term" value="F:ATP binding"/>
    <property type="evidence" value="ECO:0007669"/>
    <property type="project" value="UniProtKB-UniRule"/>
</dbReference>
<keyword evidence="7 12" id="KW-0862">Zinc</keyword>
<feature type="binding site" evidence="12">
    <location>
        <position position="434"/>
    </location>
    <ligand>
        <name>Zn(2+)</name>
        <dbReference type="ChEBI" id="CHEBI:29105"/>
        <label>1</label>
    </ligand>
</feature>
<comment type="subunit">
    <text evidence="12">Component of the replication restart primosome.</text>
</comment>
<keyword evidence="4 12" id="KW-0547">Nucleotide-binding</keyword>
<feature type="binding site" evidence="12">
    <location>
        <position position="391"/>
    </location>
    <ligand>
        <name>Zn(2+)</name>
        <dbReference type="ChEBI" id="CHEBI:29105"/>
        <label>1</label>
    </ligand>
</feature>
<keyword evidence="2 12" id="KW-0235">DNA replication</keyword>
<dbReference type="InterPro" id="IPR014001">
    <property type="entry name" value="Helicase_ATP-bd"/>
</dbReference>
<organism evidence="15 16">
    <name type="scientific">Candidatus Doudnabacteria bacterium RIFCSPHIGHO2_01_FULL_46_14</name>
    <dbReference type="NCBI Taxonomy" id="1817824"/>
    <lineage>
        <taxon>Bacteria</taxon>
        <taxon>Candidatus Doudnaibacteriota</taxon>
    </lineage>
</organism>
<dbReference type="GO" id="GO:1990077">
    <property type="term" value="C:primosome complex"/>
    <property type="evidence" value="ECO:0007669"/>
    <property type="project" value="UniProtKB-UniRule"/>
</dbReference>
<dbReference type="InterPro" id="IPR001650">
    <property type="entry name" value="Helicase_C-like"/>
</dbReference>
<evidence type="ECO:0000256" key="12">
    <source>
        <dbReference type="HAMAP-Rule" id="MF_00983"/>
    </source>
</evidence>
<dbReference type="Pfam" id="PF18319">
    <property type="entry name" value="Zn_ribbon_PriA"/>
    <property type="match status" value="1"/>
</dbReference>
<dbReference type="GO" id="GO:0006310">
    <property type="term" value="P:DNA recombination"/>
    <property type="evidence" value="ECO:0007669"/>
    <property type="project" value="InterPro"/>
</dbReference>
<evidence type="ECO:0000259" key="13">
    <source>
        <dbReference type="PROSITE" id="PS51192"/>
    </source>
</evidence>
<dbReference type="CDD" id="cd17929">
    <property type="entry name" value="DEXHc_priA"/>
    <property type="match status" value="1"/>
</dbReference>
<gene>
    <name evidence="12" type="primary">priA</name>
    <name evidence="15" type="ORF">A2751_04660</name>
</gene>
<dbReference type="Pfam" id="PF17764">
    <property type="entry name" value="PriA_3primeBD"/>
    <property type="match status" value="1"/>
</dbReference>
<dbReference type="EC" id="5.6.2.4" evidence="12"/>
<keyword evidence="10 12" id="KW-0413">Isomerase</keyword>
<evidence type="ECO:0000256" key="4">
    <source>
        <dbReference type="ARBA" id="ARBA00022741"/>
    </source>
</evidence>